<organism evidence="1 2">
    <name type="scientific">Rhizopus oryzae</name>
    <name type="common">Mucormycosis agent</name>
    <name type="synonym">Rhizopus arrhizus var. delemar</name>
    <dbReference type="NCBI Taxonomy" id="64495"/>
    <lineage>
        <taxon>Eukaryota</taxon>
        <taxon>Fungi</taxon>
        <taxon>Fungi incertae sedis</taxon>
        <taxon>Mucoromycota</taxon>
        <taxon>Mucoromycotina</taxon>
        <taxon>Mucoromycetes</taxon>
        <taxon>Mucorales</taxon>
        <taxon>Mucorineae</taxon>
        <taxon>Rhizopodaceae</taxon>
        <taxon>Rhizopus</taxon>
    </lineage>
</organism>
<proteinExistence type="predicted"/>
<protein>
    <submittedName>
        <fullName evidence="1">Uncharacterized protein</fullName>
    </submittedName>
</protein>
<evidence type="ECO:0000313" key="2">
    <source>
        <dbReference type="Proteomes" id="UP000717996"/>
    </source>
</evidence>
<gene>
    <name evidence="1" type="ORF">G6F51_009531</name>
</gene>
<accession>A0A9P6Y3S8</accession>
<dbReference type="Proteomes" id="UP000717996">
    <property type="component" value="Unassembled WGS sequence"/>
</dbReference>
<evidence type="ECO:0000313" key="1">
    <source>
        <dbReference type="EMBL" id="KAG1538818.1"/>
    </source>
</evidence>
<dbReference type="EMBL" id="JAANIT010001765">
    <property type="protein sequence ID" value="KAG1538818.1"/>
    <property type="molecule type" value="Genomic_DNA"/>
</dbReference>
<dbReference type="AlphaFoldDB" id="A0A9P6Y3S8"/>
<reference evidence="1" key="1">
    <citation type="journal article" date="2020" name="Microb. Genom.">
        <title>Genetic diversity of clinical and environmental Mucorales isolates obtained from an investigation of mucormycosis cases among solid organ transplant recipients.</title>
        <authorList>
            <person name="Nguyen M.H."/>
            <person name="Kaul D."/>
            <person name="Muto C."/>
            <person name="Cheng S.J."/>
            <person name="Richter R.A."/>
            <person name="Bruno V.M."/>
            <person name="Liu G."/>
            <person name="Beyhan S."/>
            <person name="Sundermann A.J."/>
            <person name="Mounaud S."/>
            <person name="Pasculle A.W."/>
            <person name="Nierman W.C."/>
            <person name="Driscoll E."/>
            <person name="Cumbie R."/>
            <person name="Clancy C.J."/>
            <person name="Dupont C.L."/>
        </authorList>
    </citation>
    <scope>NUCLEOTIDE SEQUENCE</scope>
    <source>
        <strain evidence="1">GL16</strain>
    </source>
</reference>
<name>A0A9P6Y3S8_RHIOR</name>
<comment type="caution">
    <text evidence="1">The sequence shown here is derived from an EMBL/GenBank/DDBJ whole genome shotgun (WGS) entry which is preliminary data.</text>
</comment>
<sequence>MNLGNCLRQAVNHLLQVCQHILVARCHCREQGLDCEAIAIETSRTITTLARNLKEDISVRINSQGVPESMLTTYTTNLQYNASEANGFS</sequence>